<keyword evidence="6 10" id="KW-1133">Transmembrane helix</keyword>
<dbReference type="Pfam" id="PF00420">
    <property type="entry name" value="Oxidored_q2"/>
    <property type="match status" value="1"/>
</dbReference>
<evidence type="ECO:0000256" key="1">
    <source>
        <dbReference type="ARBA" id="ARBA00004141"/>
    </source>
</evidence>
<evidence type="ECO:0000256" key="2">
    <source>
        <dbReference type="ARBA" id="ARBA00010519"/>
    </source>
</evidence>
<feature type="chain" id="PRO_5028816986" description="NADH-ubiquinone oxidoreductase chain 4L" evidence="11">
    <location>
        <begin position="21"/>
        <end position="92"/>
    </location>
</feature>
<evidence type="ECO:0000256" key="6">
    <source>
        <dbReference type="ARBA" id="ARBA00022989"/>
    </source>
</evidence>
<accession>A0A7G8QB97</accession>
<feature type="signal peptide" evidence="11">
    <location>
        <begin position="1"/>
        <end position="20"/>
    </location>
</feature>
<comment type="similarity">
    <text evidence="2">Belongs to the complex I subunit 4L family.</text>
</comment>
<evidence type="ECO:0000256" key="7">
    <source>
        <dbReference type="ARBA" id="ARBA00023027"/>
    </source>
</evidence>
<geneLocation type="mitochondrion" evidence="12"/>
<keyword evidence="8 10" id="KW-0472">Membrane</keyword>
<dbReference type="RefSeq" id="YP_009926632.1">
    <property type="nucleotide sequence ID" value="NC_050683.1"/>
</dbReference>
<dbReference type="Gene3D" id="1.10.287.3510">
    <property type="match status" value="1"/>
</dbReference>
<evidence type="ECO:0000256" key="10">
    <source>
        <dbReference type="SAM" id="Phobius"/>
    </source>
</evidence>
<reference evidence="12" key="1">
    <citation type="submission" date="2020-07" db="EMBL/GenBank/DDBJ databases">
        <title>Complete Mitochondrial Genome of Tridacna gigas.</title>
        <authorList>
            <person name="Ma H."/>
            <person name="Yu Z."/>
        </authorList>
    </citation>
    <scope>NUCLEOTIDE SEQUENCE</scope>
</reference>
<keyword evidence="11" id="KW-0732">Signal</keyword>
<evidence type="ECO:0000313" key="12">
    <source>
        <dbReference type="EMBL" id="QNK04055.1"/>
    </source>
</evidence>
<dbReference type="InterPro" id="IPR039428">
    <property type="entry name" value="NUOK/Mnh_C1-like"/>
</dbReference>
<comment type="subcellular location">
    <subcellularLocation>
        <location evidence="1">Membrane</location>
        <topology evidence="1">Multi-pass membrane protein</topology>
    </subcellularLocation>
</comment>
<dbReference type="CTD" id="4539"/>
<proteinExistence type="inferred from homology"/>
<organism evidence="12">
    <name type="scientific">Tridacna gigas</name>
    <name type="common">Giant clam</name>
    <dbReference type="NCBI Taxonomy" id="80829"/>
    <lineage>
        <taxon>Eukaryota</taxon>
        <taxon>Metazoa</taxon>
        <taxon>Spiralia</taxon>
        <taxon>Lophotrochozoa</taxon>
        <taxon>Mollusca</taxon>
        <taxon>Bivalvia</taxon>
        <taxon>Autobranchia</taxon>
        <taxon>Heteroconchia</taxon>
        <taxon>Euheterodonta</taxon>
        <taxon>Imparidentia</taxon>
        <taxon>Neoheterodontei</taxon>
        <taxon>Cardiida</taxon>
        <taxon>Cardioidea</taxon>
        <taxon>Cardiidae</taxon>
        <taxon>Tridacninae</taxon>
        <taxon>Tridacna</taxon>
    </lineage>
</organism>
<dbReference type="GeneID" id="59143193"/>
<dbReference type="GO" id="GO:0016020">
    <property type="term" value="C:membrane"/>
    <property type="evidence" value="ECO:0007669"/>
    <property type="project" value="UniProtKB-SubCell"/>
</dbReference>
<protein>
    <recommendedName>
        <fullName evidence="3">NADH-ubiquinone oxidoreductase chain 4L</fullName>
    </recommendedName>
    <alternativeName>
        <fullName evidence="9">NADH dehydrogenase subunit 4L</fullName>
    </alternativeName>
</protein>
<gene>
    <name evidence="12" type="primary">ND4L</name>
</gene>
<dbReference type="AlphaFoldDB" id="A0A7G8QB97"/>
<keyword evidence="4 10" id="KW-0812">Transmembrane</keyword>
<dbReference type="EMBL" id="MT755623">
    <property type="protein sequence ID" value="QNK04055.1"/>
    <property type="molecule type" value="Genomic_DNA"/>
</dbReference>
<feature type="transmembrane region" description="Helical" evidence="10">
    <location>
        <begin position="54"/>
        <end position="76"/>
    </location>
</feature>
<sequence>MKVVFWLMIFSACSVIMSEAEHVMSVLMGVEILSIGVYSVMVSALAFNGSVMFCLVFLTLSVCEAVLGLSILVSIAKSYGKEKSPSFFLLKF</sequence>
<evidence type="ECO:0000256" key="8">
    <source>
        <dbReference type="ARBA" id="ARBA00023136"/>
    </source>
</evidence>
<evidence type="ECO:0000256" key="5">
    <source>
        <dbReference type="ARBA" id="ARBA00022967"/>
    </source>
</evidence>
<evidence type="ECO:0000256" key="9">
    <source>
        <dbReference type="ARBA" id="ARBA00031586"/>
    </source>
</evidence>
<keyword evidence="7" id="KW-0520">NAD</keyword>
<feature type="transmembrane region" description="Helical" evidence="10">
    <location>
        <begin position="28"/>
        <end position="47"/>
    </location>
</feature>
<evidence type="ECO:0000256" key="4">
    <source>
        <dbReference type="ARBA" id="ARBA00022692"/>
    </source>
</evidence>
<evidence type="ECO:0000256" key="3">
    <source>
        <dbReference type="ARBA" id="ARBA00016612"/>
    </source>
</evidence>
<keyword evidence="5" id="KW-1278">Translocase</keyword>
<keyword evidence="12" id="KW-0496">Mitochondrion</keyword>
<name>A0A7G8QB97_TRIGG</name>
<evidence type="ECO:0000256" key="11">
    <source>
        <dbReference type="SAM" id="SignalP"/>
    </source>
</evidence>